<dbReference type="GO" id="GO:0015716">
    <property type="term" value="P:organic phosphonate transport"/>
    <property type="evidence" value="ECO:0007669"/>
    <property type="project" value="InterPro"/>
</dbReference>
<keyword evidence="2" id="KW-1185">Reference proteome</keyword>
<protein>
    <submittedName>
        <fullName evidence="1">Alpha-D-ribose 1-methylphosphonate 5-triphosphate synthase subunit PhnG</fullName>
    </submittedName>
</protein>
<dbReference type="InterPro" id="IPR009609">
    <property type="entry name" value="Phosphonate_metab_PhnG"/>
</dbReference>
<dbReference type="Proteomes" id="UP000199607">
    <property type="component" value="Unassembled WGS sequence"/>
</dbReference>
<name>A0A1I4BHT9_9EURY</name>
<organism evidence="1 2">
    <name type="scientific">Halogranum rubrum</name>
    <dbReference type="NCBI Taxonomy" id="553466"/>
    <lineage>
        <taxon>Archaea</taxon>
        <taxon>Methanobacteriati</taxon>
        <taxon>Methanobacteriota</taxon>
        <taxon>Stenosarchaea group</taxon>
        <taxon>Halobacteria</taxon>
        <taxon>Halobacteriales</taxon>
        <taxon>Haloferacaceae</taxon>
    </lineage>
</organism>
<reference evidence="2" key="1">
    <citation type="submission" date="2016-10" db="EMBL/GenBank/DDBJ databases">
        <authorList>
            <person name="Varghese N."/>
            <person name="Submissions S."/>
        </authorList>
    </citation>
    <scope>NUCLEOTIDE SEQUENCE [LARGE SCALE GENOMIC DNA]</scope>
    <source>
        <strain evidence="2">CGMCC 1.7738</strain>
    </source>
</reference>
<proteinExistence type="predicted"/>
<sequence>MADPTERTDRFELIAACDADTLVGLADEVLDGETPVRILQEPKPQLLMHQVREPVERRPFNLGEVVVTAAEVTIAGERGFAMVAGKAESKAVSGAILDAAVAANHATADRICESLVDAEVDRDETRRRQWNESRATTVAFETMEDEDE</sequence>
<dbReference type="RefSeq" id="WP_089865378.1">
    <property type="nucleotide sequence ID" value="NZ_FOTC01000001.1"/>
</dbReference>
<dbReference type="Pfam" id="PF06754">
    <property type="entry name" value="PhnG"/>
    <property type="match status" value="1"/>
</dbReference>
<dbReference type="NCBIfam" id="TIGR03293">
    <property type="entry name" value="PhnG_redo"/>
    <property type="match status" value="1"/>
</dbReference>
<dbReference type="AlphaFoldDB" id="A0A1I4BHT9"/>
<accession>A0A1I4BHT9</accession>
<gene>
    <name evidence="1" type="ORF">SAMN04487950_0543</name>
</gene>
<dbReference type="STRING" id="553466.SAMN04487950_0543"/>
<dbReference type="EMBL" id="FOTC01000001">
    <property type="protein sequence ID" value="SFK67860.1"/>
    <property type="molecule type" value="Genomic_DNA"/>
</dbReference>
<evidence type="ECO:0000313" key="2">
    <source>
        <dbReference type="Proteomes" id="UP000199607"/>
    </source>
</evidence>
<evidence type="ECO:0000313" key="1">
    <source>
        <dbReference type="EMBL" id="SFK67860.1"/>
    </source>
</evidence>
<dbReference type="GO" id="GO:0019634">
    <property type="term" value="P:organic phosphonate metabolic process"/>
    <property type="evidence" value="ECO:0007669"/>
    <property type="project" value="InterPro"/>
</dbReference>